<name>A0A545UFH8_9GAMM</name>
<sequence length="133" mass="14561">MITGECNCGAIAFEISCKVSDVYICHCSICRRSTGSGGIAVVVINNNDFRWLRGNDLIKTWDKPGHDWQTSFCKSCGSSLPGANDDLRMYVPAGLITNGEENLKVAHHIWVSSKAAWDEIGDSGKQHPEDFQG</sequence>
<dbReference type="GO" id="GO:0046872">
    <property type="term" value="F:metal ion binding"/>
    <property type="evidence" value="ECO:0007669"/>
    <property type="project" value="UniProtKB-KW"/>
</dbReference>
<comment type="caution">
    <text evidence="6">The sequence shown here is derived from an EMBL/GenBank/DDBJ whole genome shotgun (WGS) entry which is preliminary data.</text>
</comment>
<dbReference type="AlphaFoldDB" id="A0A545UFH8"/>
<keyword evidence="2" id="KW-0479">Metal-binding</keyword>
<dbReference type="GO" id="GO:0016846">
    <property type="term" value="F:carbon-sulfur lyase activity"/>
    <property type="evidence" value="ECO:0007669"/>
    <property type="project" value="InterPro"/>
</dbReference>
<dbReference type="InterPro" id="IPR006913">
    <property type="entry name" value="CENP-V/GFA"/>
</dbReference>
<evidence type="ECO:0000256" key="3">
    <source>
        <dbReference type="ARBA" id="ARBA00022833"/>
    </source>
</evidence>
<dbReference type="OrthoDB" id="9786619at2"/>
<evidence type="ECO:0000313" key="7">
    <source>
        <dbReference type="Proteomes" id="UP000315439"/>
    </source>
</evidence>
<organism evidence="6 7">
    <name type="scientific">Aliikangiella coralliicola</name>
    <dbReference type="NCBI Taxonomy" id="2592383"/>
    <lineage>
        <taxon>Bacteria</taxon>
        <taxon>Pseudomonadati</taxon>
        <taxon>Pseudomonadota</taxon>
        <taxon>Gammaproteobacteria</taxon>
        <taxon>Oceanospirillales</taxon>
        <taxon>Pleioneaceae</taxon>
        <taxon>Aliikangiella</taxon>
    </lineage>
</organism>
<evidence type="ECO:0000256" key="2">
    <source>
        <dbReference type="ARBA" id="ARBA00022723"/>
    </source>
</evidence>
<gene>
    <name evidence="6" type="ORF">FLL46_06810</name>
</gene>
<accession>A0A545UFH8</accession>
<evidence type="ECO:0000313" key="6">
    <source>
        <dbReference type="EMBL" id="TQV88231.1"/>
    </source>
</evidence>
<dbReference type="PANTHER" id="PTHR33337:SF40">
    <property type="entry name" value="CENP-V_GFA DOMAIN-CONTAINING PROTEIN-RELATED"/>
    <property type="match status" value="1"/>
</dbReference>
<protein>
    <submittedName>
        <fullName evidence="6">GFA family protein</fullName>
    </submittedName>
</protein>
<evidence type="ECO:0000259" key="5">
    <source>
        <dbReference type="PROSITE" id="PS51891"/>
    </source>
</evidence>
<keyword evidence="7" id="KW-1185">Reference proteome</keyword>
<dbReference type="InterPro" id="IPR011057">
    <property type="entry name" value="Mss4-like_sf"/>
</dbReference>
<dbReference type="RefSeq" id="WP_142892740.1">
    <property type="nucleotide sequence ID" value="NZ_ML660162.1"/>
</dbReference>
<feature type="domain" description="CENP-V/GFA" evidence="5">
    <location>
        <begin position="2"/>
        <end position="118"/>
    </location>
</feature>
<dbReference type="PANTHER" id="PTHR33337">
    <property type="entry name" value="GFA DOMAIN-CONTAINING PROTEIN"/>
    <property type="match status" value="1"/>
</dbReference>
<evidence type="ECO:0000256" key="1">
    <source>
        <dbReference type="ARBA" id="ARBA00005495"/>
    </source>
</evidence>
<dbReference type="EMBL" id="VIKS01000004">
    <property type="protein sequence ID" value="TQV88231.1"/>
    <property type="molecule type" value="Genomic_DNA"/>
</dbReference>
<dbReference type="Pfam" id="PF04828">
    <property type="entry name" value="GFA"/>
    <property type="match status" value="1"/>
</dbReference>
<comment type="similarity">
    <text evidence="1">Belongs to the Gfa family.</text>
</comment>
<dbReference type="Gene3D" id="3.90.1590.10">
    <property type="entry name" value="glutathione-dependent formaldehyde- activating enzyme (gfa)"/>
    <property type="match status" value="1"/>
</dbReference>
<dbReference type="SUPFAM" id="SSF51316">
    <property type="entry name" value="Mss4-like"/>
    <property type="match status" value="1"/>
</dbReference>
<proteinExistence type="inferred from homology"/>
<dbReference type="Proteomes" id="UP000315439">
    <property type="component" value="Unassembled WGS sequence"/>
</dbReference>
<keyword evidence="4" id="KW-0456">Lyase</keyword>
<keyword evidence="3" id="KW-0862">Zinc</keyword>
<evidence type="ECO:0000256" key="4">
    <source>
        <dbReference type="ARBA" id="ARBA00023239"/>
    </source>
</evidence>
<dbReference type="PROSITE" id="PS51891">
    <property type="entry name" value="CENP_V_GFA"/>
    <property type="match status" value="1"/>
</dbReference>
<reference evidence="6 7" key="1">
    <citation type="submission" date="2019-07" db="EMBL/GenBank/DDBJ databases">
        <title>Draft genome for Aliikangiella sp. M105.</title>
        <authorList>
            <person name="Wang G."/>
        </authorList>
    </citation>
    <scope>NUCLEOTIDE SEQUENCE [LARGE SCALE GENOMIC DNA]</scope>
    <source>
        <strain evidence="6 7">M105</strain>
    </source>
</reference>